<dbReference type="OrthoDB" id="407010at2759"/>
<dbReference type="PANTHER" id="PTHR10543:SF24">
    <property type="entry name" value="CAROTENOID ISOMEROOXYGENASE"/>
    <property type="match status" value="1"/>
</dbReference>
<evidence type="ECO:0000256" key="2">
    <source>
        <dbReference type="ARBA" id="ARBA00022723"/>
    </source>
</evidence>
<evidence type="ECO:0000313" key="7">
    <source>
        <dbReference type="Proteomes" id="UP000253551"/>
    </source>
</evidence>
<dbReference type="InterPro" id="IPR004294">
    <property type="entry name" value="Carotenoid_Oase"/>
</dbReference>
<name>A0A367ISD6_RHIST</name>
<comment type="caution">
    <text evidence="6">The sequence shown here is derived from an EMBL/GenBank/DDBJ whole genome shotgun (WGS) entry which is preliminary data.</text>
</comment>
<dbReference type="GO" id="GO:0010436">
    <property type="term" value="F:carotenoid dioxygenase activity"/>
    <property type="evidence" value="ECO:0007669"/>
    <property type="project" value="TreeGrafter"/>
</dbReference>
<comment type="similarity">
    <text evidence="1">Belongs to the carotenoid oxygenase family.</text>
</comment>
<dbReference type="AlphaFoldDB" id="A0A367ISD6"/>
<feature type="binding site" evidence="5">
    <location>
        <position position="537"/>
    </location>
    <ligand>
        <name>Fe cation</name>
        <dbReference type="ChEBI" id="CHEBI:24875"/>
        <note>catalytic</note>
    </ligand>
</feature>
<proteinExistence type="inferred from homology"/>
<feature type="non-terminal residue" evidence="6">
    <location>
        <position position="1"/>
    </location>
</feature>
<evidence type="ECO:0000256" key="3">
    <source>
        <dbReference type="ARBA" id="ARBA00023002"/>
    </source>
</evidence>
<reference evidence="6 7" key="1">
    <citation type="journal article" date="2018" name="G3 (Bethesda)">
        <title>Phylogenetic and Phylogenomic Definition of Rhizopus Species.</title>
        <authorList>
            <person name="Gryganskyi A.P."/>
            <person name="Golan J."/>
            <person name="Dolatabadi S."/>
            <person name="Mondo S."/>
            <person name="Robb S."/>
            <person name="Idnurm A."/>
            <person name="Muszewska A."/>
            <person name="Steczkiewicz K."/>
            <person name="Masonjones S."/>
            <person name="Liao H.L."/>
            <person name="Gajdeczka M.T."/>
            <person name="Anike F."/>
            <person name="Vuek A."/>
            <person name="Anishchenko I.M."/>
            <person name="Voigt K."/>
            <person name="de Hoog G.S."/>
            <person name="Smith M.E."/>
            <person name="Heitman J."/>
            <person name="Vilgalys R."/>
            <person name="Stajich J.E."/>
        </authorList>
    </citation>
    <scope>NUCLEOTIDE SEQUENCE [LARGE SCALE GENOMIC DNA]</scope>
    <source>
        <strain evidence="6 7">LSU 92-RS-03</strain>
    </source>
</reference>
<evidence type="ECO:0000256" key="4">
    <source>
        <dbReference type="ARBA" id="ARBA00023004"/>
    </source>
</evidence>
<feature type="binding site" evidence="5">
    <location>
        <position position="210"/>
    </location>
    <ligand>
        <name>Fe cation</name>
        <dbReference type="ChEBI" id="CHEBI:24875"/>
        <note>catalytic</note>
    </ligand>
</feature>
<keyword evidence="4 5" id="KW-0408">Iron</keyword>
<keyword evidence="7" id="KW-1185">Reference proteome</keyword>
<dbReference type="GO" id="GO:0016121">
    <property type="term" value="P:carotene catabolic process"/>
    <property type="evidence" value="ECO:0007669"/>
    <property type="project" value="TreeGrafter"/>
</dbReference>
<dbReference type="GO" id="GO:0046872">
    <property type="term" value="F:metal ion binding"/>
    <property type="evidence" value="ECO:0007669"/>
    <property type="project" value="UniProtKB-KW"/>
</dbReference>
<keyword evidence="2 5" id="KW-0479">Metal-binding</keyword>
<dbReference type="Proteomes" id="UP000253551">
    <property type="component" value="Unassembled WGS sequence"/>
</dbReference>
<dbReference type="Pfam" id="PF03055">
    <property type="entry name" value="RPE65"/>
    <property type="match status" value="1"/>
</dbReference>
<comment type="cofactor">
    <cofactor evidence="5">
        <name>Fe(2+)</name>
        <dbReference type="ChEBI" id="CHEBI:29033"/>
    </cofactor>
    <text evidence="5">Binds 1 Fe(2+) ion per subunit.</text>
</comment>
<protein>
    <recommendedName>
        <fullName evidence="8">Carotenoid oxygenase</fullName>
    </recommendedName>
</protein>
<feature type="binding site" evidence="5">
    <location>
        <position position="265"/>
    </location>
    <ligand>
        <name>Fe cation</name>
        <dbReference type="ChEBI" id="CHEBI:24875"/>
        <note>catalytic</note>
    </ligand>
</feature>
<accession>A0A367ISD6</accession>
<sequence length="551" mass="62425">NYAKFQEIISPEPLPDSTEVQEPIRLQVESGHIPSWLNGIMYRIGPGIFNIKQKDGSVFSIRHGFDGLPFMHRFQVDGQAQSLKYNSRLLAKSIQKEIEEKKYRFLFFFGHIPKVTFSQWISEFYARLSNIVLFPQPRHQHRPDGQSVGVTATPNYPLPSSMSKENKHVLVSKTDANILQKIHAETLEPERIFDYTTFDSRLKGDLSAAHHQHDPVTKEIFNFTLTIGPRPRLIVFSVTNEGKVTVLADITRRHNNTPIRAPYIHSLWLTENYVIIPEAPLTYQDGGKNMLLYGSALTSMGWDKDMPTYCHVFHRQGGLVASIPVPSFFTFHVANAFESQCPKTGDTLLNLDCSSFSNGDIMHQLHTFGVPRHKGPSAPTPQGTTFINGILHPPRHQTSFGDLIRYQLNLNQSSVESIDTLAKNVEFPRYNQDYTTKADNQYVYGCQLQPFTETRDETIGLIKVDLNERKTQTYAVEGFSCSEPIFVPDPKGSAQDDGVLLTLVNNFDCCYFIVLDASSMKELARIKIGQFTAVTFHGSYVNHEFESININ</sequence>
<dbReference type="EMBL" id="PJQM01005909">
    <property type="protein sequence ID" value="RCH80605.1"/>
    <property type="molecule type" value="Genomic_DNA"/>
</dbReference>
<evidence type="ECO:0000256" key="5">
    <source>
        <dbReference type="PIRSR" id="PIRSR604294-1"/>
    </source>
</evidence>
<evidence type="ECO:0000256" key="1">
    <source>
        <dbReference type="ARBA" id="ARBA00006787"/>
    </source>
</evidence>
<dbReference type="PANTHER" id="PTHR10543">
    <property type="entry name" value="BETA-CAROTENE DIOXYGENASE"/>
    <property type="match status" value="1"/>
</dbReference>
<keyword evidence="3" id="KW-0560">Oxidoreductase</keyword>
<evidence type="ECO:0008006" key="8">
    <source>
        <dbReference type="Google" id="ProtNLM"/>
    </source>
</evidence>
<evidence type="ECO:0000313" key="6">
    <source>
        <dbReference type="EMBL" id="RCH80605.1"/>
    </source>
</evidence>
<dbReference type="STRING" id="4846.A0A367ISD6"/>
<feature type="binding site" evidence="5">
    <location>
        <position position="332"/>
    </location>
    <ligand>
        <name>Fe cation</name>
        <dbReference type="ChEBI" id="CHEBI:24875"/>
        <note>catalytic</note>
    </ligand>
</feature>
<organism evidence="6 7">
    <name type="scientific">Rhizopus stolonifer</name>
    <name type="common">Rhizopus nigricans</name>
    <dbReference type="NCBI Taxonomy" id="4846"/>
    <lineage>
        <taxon>Eukaryota</taxon>
        <taxon>Fungi</taxon>
        <taxon>Fungi incertae sedis</taxon>
        <taxon>Mucoromycota</taxon>
        <taxon>Mucoromycotina</taxon>
        <taxon>Mucoromycetes</taxon>
        <taxon>Mucorales</taxon>
        <taxon>Mucorineae</taxon>
        <taxon>Rhizopodaceae</taxon>
        <taxon>Rhizopus</taxon>
    </lineage>
</organism>
<gene>
    <name evidence="6" type="ORF">CU098_002197</name>
</gene>